<reference evidence="3" key="1">
    <citation type="submission" date="2016-11" db="EMBL/GenBank/DDBJ databases">
        <authorList>
            <person name="Varghese N."/>
            <person name="Submissions S."/>
        </authorList>
    </citation>
    <scope>NUCLEOTIDE SEQUENCE [LARGE SCALE GENOMIC DNA]</scope>
    <source>
        <strain evidence="3">YR203</strain>
    </source>
</reference>
<dbReference type="Proteomes" id="UP000184108">
    <property type="component" value="Unassembled WGS sequence"/>
</dbReference>
<dbReference type="RefSeq" id="WP_131327857.1">
    <property type="nucleotide sequence ID" value="NZ_FQVE01000002.1"/>
</dbReference>
<sequence length="220" mass="25740">MTILSKMRLFFAINILLLIIFRIVIPGYKEIKRQKEVTANTINKYKSNSTIIKVPNYEKLLKEDKNEIYFDGTPFVKKYSTKEISLIKDKTAGKIYKLELYYPQSFIDISKNDESFWLAVNNNELKNKKGTVNDPIIVLQYGFGPIKNSYIPQEKYDYSIKEYLTYKDYTVPSKDLIYYLNMIWVFVTIAGFSITTGMSIRKDRAEKKEAESSVMMNAKE</sequence>
<feature type="transmembrane region" description="Helical" evidence="1">
    <location>
        <begin position="176"/>
        <end position="198"/>
    </location>
</feature>
<protein>
    <submittedName>
        <fullName evidence="2">Uncharacterized protein</fullName>
    </submittedName>
</protein>
<evidence type="ECO:0000313" key="3">
    <source>
        <dbReference type="Proteomes" id="UP000184108"/>
    </source>
</evidence>
<proteinExistence type="predicted"/>
<evidence type="ECO:0000256" key="1">
    <source>
        <dbReference type="SAM" id="Phobius"/>
    </source>
</evidence>
<organism evidence="2 3">
    <name type="scientific">Chryseobacterium vrystaatense</name>
    <dbReference type="NCBI Taxonomy" id="307480"/>
    <lineage>
        <taxon>Bacteria</taxon>
        <taxon>Pseudomonadati</taxon>
        <taxon>Bacteroidota</taxon>
        <taxon>Flavobacteriia</taxon>
        <taxon>Flavobacteriales</taxon>
        <taxon>Weeksellaceae</taxon>
        <taxon>Chryseobacterium group</taxon>
        <taxon>Chryseobacterium</taxon>
    </lineage>
</organism>
<keyword evidence="1" id="KW-1133">Transmembrane helix</keyword>
<keyword evidence="1" id="KW-0812">Transmembrane</keyword>
<gene>
    <name evidence="2" type="ORF">SAMN02787073_1776</name>
</gene>
<dbReference type="EMBL" id="FQVE01000002">
    <property type="protein sequence ID" value="SHF24370.1"/>
    <property type="molecule type" value="Genomic_DNA"/>
</dbReference>
<dbReference type="AlphaFoldDB" id="A0A1M5A1Y9"/>
<keyword evidence="1" id="KW-0472">Membrane</keyword>
<accession>A0A1M5A1Y9</accession>
<evidence type="ECO:0000313" key="2">
    <source>
        <dbReference type="EMBL" id="SHF24370.1"/>
    </source>
</evidence>
<name>A0A1M5A1Y9_9FLAO</name>
<feature type="transmembrane region" description="Helical" evidence="1">
    <location>
        <begin position="7"/>
        <end position="25"/>
    </location>
</feature>